<dbReference type="WBParaSite" id="JU765_v2.g13048.t1">
    <property type="protein sequence ID" value="JU765_v2.g13048.t1"/>
    <property type="gene ID" value="JU765_v2.g13048"/>
</dbReference>
<reference evidence="2" key="1">
    <citation type="submission" date="2022-11" db="UniProtKB">
        <authorList>
            <consortium name="WormBaseParasite"/>
        </authorList>
    </citation>
    <scope>IDENTIFICATION</scope>
</reference>
<evidence type="ECO:0000313" key="1">
    <source>
        <dbReference type="Proteomes" id="UP000887576"/>
    </source>
</evidence>
<name>A0AC34Q5B6_9BILA</name>
<sequence length="352" mass="40827">MFPKKCPICETAFPNGKHFGIPSCGACAAFFRRTVSEEKIFPCTKNQYPYKLAPGETVTSCRHCRYLKCIKVGMQVEKVQPRRTKFDLSFRELRAIGSAGEFLDKLINGLEFVEHERHLAFGSVNSEFKISTLSGAAAAAKTEIPLFQHYFQMTELMELVPDREIGLFSKHVYYLWAQVHSIWLTHRQGGYAANRMCYVDRTYVDINEKAIQKIYENVPGLNNIDTIVRLTMPMYFEFRTVVRLIQRYRVDPVEYLVISHLGYVRLLMMIVDSSKKTRMHLYNYHKKLLSNLHMYYTEHYRGEEAIRMGNMTLLIESLQQASCRVQEQVALLLLSGYKTTVEKKYVDSEPGC</sequence>
<accession>A0AC34Q5B6</accession>
<evidence type="ECO:0000313" key="2">
    <source>
        <dbReference type="WBParaSite" id="JU765_v2.g13048.t1"/>
    </source>
</evidence>
<organism evidence="1 2">
    <name type="scientific">Panagrolaimus sp. JU765</name>
    <dbReference type="NCBI Taxonomy" id="591449"/>
    <lineage>
        <taxon>Eukaryota</taxon>
        <taxon>Metazoa</taxon>
        <taxon>Ecdysozoa</taxon>
        <taxon>Nematoda</taxon>
        <taxon>Chromadorea</taxon>
        <taxon>Rhabditida</taxon>
        <taxon>Tylenchina</taxon>
        <taxon>Panagrolaimomorpha</taxon>
        <taxon>Panagrolaimoidea</taxon>
        <taxon>Panagrolaimidae</taxon>
        <taxon>Panagrolaimus</taxon>
    </lineage>
</organism>
<proteinExistence type="predicted"/>
<protein>
    <submittedName>
        <fullName evidence="2">Nuclear receptor domain-containing protein</fullName>
    </submittedName>
</protein>
<dbReference type="Proteomes" id="UP000887576">
    <property type="component" value="Unplaced"/>
</dbReference>